<dbReference type="InterPro" id="IPR021851">
    <property type="entry name" value="DUF3455"/>
</dbReference>
<dbReference type="EMBL" id="KL198082">
    <property type="protein sequence ID" value="KDQ09116.1"/>
    <property type="molecule type" value="Genomic_DNA"/>
</dbReference>
<name>A0A067MBZ3_BOTB1</name>
<evidence type="ECO:0000313" key="3">
    <source>
        <dbReference type="Proteomes" id="UP000027195"/>
    </source>
</evidence>
<dbReference type="AlphaFoldDB" id="A0A067MBZ3"/>
<dbReference type="HOGENOM" id="CLU_067863_3_1_1"/>
<dbReference type="PANTHER" id="PTHR35567:SF1">
    <property type="entry name" value="CONSERVED FUNGAL PROTEIN (AFU_ORTHOLOGUE AFUA_1G14230)"/>
    <property type="match status" value="1"/>
</dbReference>
<accession>A0A067MBZ3</accession>
<dbReference type="PANTHER" id="PTHR35567">
    <property type="entry name" value="MALATE DEHYDROGENASE (AFU_ORTHOLOGUE AFUA_2G13800)"/>
    <property type="match status" value="1"/>
</dbReference>
<dbReference type="Pfam" id="PF11937">
    <property type="entry name" value="DUF3455"/>
    <property type="match status" value="1"/>
</dbReference>
<keyword evidence="1" id="KW-0732">Signal</keyword>
<reference evidence="3" key="1">
    <citation type="journal article" date="2014" name="Proc. Natl. Acad. Sci. U.S.A.">
        <title>Extensive sampling of basidiomycete genomes demonstrates inadequacy of the white-rot/brown-rot paradigm for wood decay fungi.</title>
        <authorList>
            <person name="Riley R."/>
            <person name="Salamov A.A."/>
            <person name="Brown D.W."/>
            <person name="Nagy L.G."/>
            <person name="Floudas D."/>
            <person name="Held B.W."/>
            <person name="Levasseur A."/>
            <person name="Lombard V."/>
            <person name="Morin E."/>
            <person name="Otillar R."/>
            <person name="Lindquist E.A."/>
            <person name="Sun H."/>
            <person name="LaButti K.M."/>
            <person name="Schmutz J."/>
            <person name="Jabbour D."/>
            <person name="Luo H."/>
            <person name="Baker S.E."/>
            <person name="Pisabarro A.G."/>
            <person name="Walton J.D."/>
            <person name="Blanchette R.A."/>
            <person name="Henrissat B."/>
            <person name="Martin F."/>
            <person name="Cullen D."/>
            <person name="Hibbett D.S."/>
            <person name="Grigoriev I.V."/>
        </authorList>
    </citation>
    <scope>NUCLEOTIDE SEQUENCE [LARGE SCALE GENOMIC DNA]</scope>
    <source>
        <strain evidence="3">FD-172 SS1</strain>
    </source>
</reference>
<evidence type="ECO:0000256" key="1">
    <source>
        <dbReference type="SAM" id="SignalP"/>
    </source>
</evidence>
<dbReference type="Proteomes" id="UP000027195">
    <property type="component" value="Unassembled WGS sequence"/>
</dbReference>
<dbReference type="InParanoid" id="A0A067MBZ3"/>
<protein>
    <recommendedName>
        <fullName evidence="4">Malate dehydrogenase</fullName>
    </recommendedName>
</protein>
<feature type="chain" id="PRO_5001641271" description="Malate dehydrogenase" evidence="1">
    <location>
        <begin position="20"/>
        <end position="219"/>
    </location>
</feature>
<gene>
    <name evidence="2" type="ORF">BOTBODRAFT_179293</name>
</gene>
<sequence>MNILSALYSLVALSQLVAAAPSKFNCPTTTDILQLPPSQTQLAVPPGESPAYIMLGLGVQNYTCNATSSHYVSKGAYAALYDISCEYGTSKFDALVDTAFSWLPDTPDLLNKLKSPPTAGLLGFHYFVTTGSGISAKWDFTGVSQKSDPNAFVVGSKIGDVPAPNNTTDVDWLELTNAQGDLAKTVFRVQTKGGQPPSSCKAGTADISVNYVAQYWLYK</sequence>
<evidence type="ECO:0008006" key="4">
    <source>
        <dbReference type="Google" id="ProtNLM"/>
    </source>
</evidence>
<organism evidence="2 3">
    <name type="scientific">Botryobasidium botryosum (strain FD-172 SS1)</name>
    <dbReference type="NCBI Taxonomy" id="930990"/>
    <lineage>
        <taxon>Eukaryota</taxon>
        <taxon>Fungi</taxon>
        <taxon>Dikarya</taxon>
        <taxon>Basidiomycota</taxon>
        <taxon>Agaricomycotina</taxon>
        <taxon>Agaricomycetes</taxon>
        <taxon>Cantharellales</taxon>
        <taxon>Botryobasidiaceae</taxon>
        <taxon>Botryobasidium</taxon>
    </lineage>
</organism>
<proteinExistence type="predicted"/>
<feature type="signal peptide" evidence="1">
    <location>
        <begin position="1"/>
        <end position="19"/>
    </location>
</feature>
<dbReference type="OrthoDB" id="1859733at2759"/>
<evidence type="ECO:0000313" key="2">
    <source>
        <dbReference type="EMBL" id="KDQ09116.1"/>
    </source>
</evidence>
<keyword evidence="3" id="KW-1185">Reference proteome</keyword>